<reference evidence="2" key="1">
    <citation type="submission" date="2016-10" db="EMBL/GenBank/DDBJ databases">
        <authorList>
            <person name="Varghese N."/>
            <person name="Submissions S."/>
        </authorList>
    </citation>
    <scope>NUCLEOTIDE SEQUENCE [LARGE SCALE GENOMIC DNA]</scope>
    <source>
        <strain evidence="2">CGMCC 1.3431</strain>
    </source>
</reference>
<organism evidence="1 2">
    <name type="scientific">Asticcacaulis taihuensis</name>
    <dbReference type="NCBI Taxonomy" id="260084"/>
    <lineage>
        <taxon>Bacteria</taxon>
        <taxon>Pseudomonadati</taxon>
        <taxon>Pseudomonadota</taxon>
        <taxon>Alphaproteobacteria</taxon>
        <taxon>Caulobacterales</taxon>
        <taxon>Caulobacteraceae</taxon>
        <taxon>Asticcacaulis</taxon>
    </lineage>
</organism>
<dbReference type="RefSeq" id="WP_090643444.1">
    <property type="nucleotide sequence ID" value="NZ_CBCRYE010000001.1"/>
</dbReference>
<proteinExistence type="predicted"/>
<evidence type="ECO:0000313" key="2">
    <source>
        <dbReference type="Proteomes" id="UP000199150"/>
    </source>
</evidence>
<protein>
    <recommendedName>
        <fullName evidence="3">SpoIIAA-like</fullName>
    </recommendedName>
</protein>
<evidence type="ECO:0000313" key="1">
    <source>
        <dbReference type="EMBL" id="SCW34623.1"/>
    </source>
</evidence>
<name>A0A1G4PQQ6_9CAUL</name>
<keyword evidence="2" id="KW-1185">Reference proteome</keyword>
<sequence>MTRARVTLTVDRNARIIFVRYIGEVDGQTITESSISQFSDVENVWEYDAIFDLRRFDGVLLSPEVQELGERWRELVSGRDAGRRSAIITSDPFLIARLPVTRQRFPGRTIEIFATFDEGLEWIKSGKLS</sequence>
<dbReference type="STRING" id="260084.SAMN02927928_0584"/>
<dbReference type="AlphaFoldDB" id="A0A1G4PQQ6"/>
<evidence type="ECO:0008006" key="3">
    <source>
        <dbReference type="Google" id="ProtNLM"/>
    </source>
</evidence>
<dbReference type="OrthoDB" id="7172619at2"/>
<dbReference type="Proteomes" id="UP000199150">
    <property type="component" value="Unassembled WGS sequence"/>
</dbReference>
<dbReference type="EMBL" id="FMTS01000001">
    <property type="protein sequence ID" value="SCW34623.1"/>
    <property type="molecule type" value="Genomic_DNA"/>
</dbReference>
<gene>
    <name evidence="1" type="ORF">SAMN02927928_0584</name>
</gene>
<accession>A0A1G4PQQ6</accession>